<evidence type="ECO:0000313" key="4">
    <source>
        <dbReference type="Proteomes" id="UP000190423"/>
    </source>
</evidence>
<feature type="domain" description="DUF4143" evidence="2">
    <location>
        <begin position="160"/>
        <end position="307"/>
    </location>
</feature>
<dbReference type="SUPFAM" id="SSF52540">
    <property type="entry name" value="P-loop containing nucleoside triphosphate hydrolases"/>
    <property type="match status" value="1"/>
</dbReference>
<organism evidence="3 4">
    <name type="scientific">Treponema porcinum</name>
    <dbReference type="NCBI Taxonomy" id="261392"/>
    <lineage>
        <taxon>Bacteria</taxon>
        <taxon>Pseudomonadati</taxon>
        <taxon>Spirochaetota</taxon>
        <taxon>Spirochaetia</taxon>
        <taxon>Spirochaetales</taxon>
        <taxon>Treponemataceae</taxon>
        <taxon>Treponema</taxon>
    </lineage>
</organism>
<evidence type="ECO:0000259" key="1">
    <source>
        <dbReference type="Pfam" id="PF13173"/>
    </source>
</evidence>
<keyword evidence="4" id="KW-1185">Reference proteome</keyword>
<dbReference type="Pfam" id="PF13635">
    <property type="entry name" value="DUF4143"/>
    <property type="match status" value="1"/>
</dbReference>
<dbReference type="STRING" id="261392.SAMN02745149_00888"/>
<dbReference type="PANTHER" id="PTHR43566">
    <property type="entry name" value="CONSERVED PROTEIN"/>
    <property type="match status" value="1"/>
</dbReference>
<proteinExistence type="predicted"/>
<dbReference type="PANTHER" id="PTHR43566:SF2">
    <property type="entry name" value="DUF4143 DOMAIN-CONTAINING PROTEIN"/>
    <property type="match status" value="1"/>
</dbReference>
<name>A0A1T4JXU2_TREPO</name>
<dbReference type="Pfam" id="PF13173">
    <property type="entry name" value="AAA_14"/>
    <property type="match status" value="1"/>
</dbReference>
<feature type="domain" description="AAA" evidence="1">
    <location>
        <begin position="4"/>
        <end position="117"/>
    </location>
</feature>
<dbReference type="InterPro" id="IPR041682">
    <property type="entry name" value="AAA_14"/>
</dbReference>
<protein>
    <recommendedName>
        <fullName evidence="5">AAA+ ATPase domain-containing protein</fullName>
    </recommendedName>
</protein>
<dbReference type="EMBL" id="FUWG01000005">
    <property type="protein sequence ID" value="SJZ34929.1"/>
    <property type="molecule type" value="Genomic_DNA"/>
</dbReference>
<reference evidence="3 4" key="1">
    <citation type="submission" date="2017-02" db="EMBL/GenBank/DDBJ databases">
        <authorList>
            <person name="Peterson S.W."/>
        </authorList>
    </citation>
    <scope>NUCLEOTIDE SEQUENCE [LARGE SCALE GENOMIC DNA]</scope>
    <source>
        <strain evidence="3 4">ATCC BAA-908</strain>
    </source>
</reference>
<evidence type="ECO:0000313" key="3">
    <source>
        <dbReference type="EMBL" id="SJZ34929.1"/>
    </source>
</evidence>
<dbReference type="AlphaFoldDB" id="A0A1T4JXU2"/>
<evidence type="ECO:0000259" key="2">
    <source>
        <dbReference type="Pfam" id="PF13635"/>
    </source>
</evidence>
<dbReference type="Proteomes" id="UP000190423">
    <property type="component" value="Unassembled WGS sequence"/>
</dbReference>
<gene>
    <name evidence="3" type="ORF">SAMN02745149_00888</name>
</gene>
<accession>A0A1T4JXU2</accession>
<evidence type="ECO:0008006" key="5">
    <source>
        <dbReference type="Google" id="ProtNLM"/>
    </source>
</evidence>
<dbReference type="InterPro" id="IPR027417">
    <property type="entry name" value="P-loop_NTPase"/>
</dbReference>
<sequence>MYPTVTITGPRQSGKTTLARMLLPEWNYVSLEDPEMREFCTIDCKGFLKTYPEHTIIDEAQRVPALFSYLQTHIDLAGEKGMYVLTGSQNLNMMEAISQSLAGRTSVLKLLPFSYEEQKNANILPDTVEEQIFKGGYPRIFDAHIPPEQFYRDYTNLYVERDVRQLKNIGNLETFTRFVKLCAGRIGQLLNYQNLADDCGIGATTAKEWISLLETSFIIYILKPDYRNYTKRIIKSPKLYFTDTGLACSLLEIQNAEQLKSHYLRGNLFENLAINRFRAASYNSGKEPNLSFWRDKNGIEIDLITNNISLEGKELPTAWEIKAGSTYSPDYFKNLKHWARLANAGEDFCKVIYTGETTMQTQYGELASWEKLKI</sequence>
<dbReference type="GeneID" id="78316200"/>
<dbReference type="RefSeq" id="WP_200805276.1">
    <property type="nucleotide sequence ID" value="NZ_FUWG01000005.1"/>
</dbReference>
<dbReference type="InterPro" id="IPR025420">
    <property type="entry name" value="DUF4143"/>
</dbReference>